<dbReference type="GO" id="GO:0006508">
    <property type="term" value="P:proteolysis"/>
    <property type="evidence" value="ECO:0007669"/>
    <property type="project" value="UniProtKB-KW"/>
</dbReference>
<evidence type="ECO:0000256" key="5">
    <source>
        <dbReference type="ARBA" id="ARBA00022825"/>
    </source>
</evidence>
<dbReference type="CDD" id="cd21112">
    <property type="entry name" value="alphaLP-like"/>
    <property type="match status" value="1"/>
</dbReference>
<dbReference type="STRING" id="1220554.GCA_001552135_02677"/>
<dbReference type="InterPro" id="IPR033116">
    <property type="entry name" value="TRYPSIN_SER"/>
</dbReference>
<evidence type="ECO:0000259" key="10">
    <source>
        <dbReference type="Pfam" id="PF02983"/>
    </source>
</evidence>
<dbReference type="InterPro" id="IPR006311">
    <property type="entry name" value="TAT_signal"/>
</dbReference>
<dbReference type="Proteomes" id="UP000323380">
    <property type="component" value="Unassembled WGS sequence"/>
</dbReference>
<dbReference type="Pfam" id="PF02983">
    <property type="entry name" value="Pro_Al_protease"/>
    <property type="match status" value="1"/>
</dbReference>
<dbReference type="InterPro" id="IPR004236">
    <property type="entry name" value="Pept_S1_alpha_lytic"/>
</dbReference>
<evidence type="ECO:0000256" key="1">
    <source>
        <dbReference type="ARBA" id="ARBA00007664"/>
    </source>
</evidence>
<protein>
    <submittedName>
        <fullName evidence="11">S1 family peptidase</fullName>
    </submittedName>
</protein>
<comment type="caution">
    <text evidence="11">The sequence shown here is derived from an EMBL/GenBank/DDBJ whole genome shotgun (WGS) entry which is preliminary data.</text>
</comment>
<proteinExistence type="inferred from homology"/>
<evidence type="ECO:0000313" key="11">
    <source>
        <dbReference type="EMBL" id="TYB42709.1"/>
    </source>
</evidence>
<name>A0A5D0NEH7_9ACTN</name>
<comment type="similarity">
    <text evidence="1">Belongs to the peptidase S1 family.</text>
</comment>
<keyword evidence="7 9" id="KW-1015">Disulfide bond</keyword>
<sequence>MSSTSGAPDGCAQPPVEAQVKKRQRRVLVAAVTTASAGLVAATLATAPSASATRTAPVAALPAPGEVSTALAHRLGARTAGSYLKGGKLVVTVTDAEAARTVRAAGAVPQTVGRSGSYLTKVMDALKHDATVPGTAWAVDPASNQVVLSVDDTVTGAKLAKVKAAAAKQGSALRVEHVAGAFRKFTLGGEAIKTGGSRCSLGFNVKKGNEYYFITAGHCTNIGSTWTDSSGRTLGSTAGSSFPGNDYGLVKYTSTPADTQGAVSLYGQGSRDITSAGNATVGQQVQRSGSTTQVHGGSVNQLNATVNYQEGSVSGLIRTNVCAEPGDSGGSLFAGSTALGLTSGGSGNCSSGGTTYFQPVTEPMQVYGVSIY</sequence>
<keyword evidence="5" id="KW-0720">Serine protease</keyword>
<dbReference type="InterPro" id="IPR018114">
    <property type="entry name" value="TRYPSIN_HIS"/>
</dbReference>
<organism evidence="11 12">
    <name type="scientific">Actinomadura chibensis</name>
    <dbReference type="NCBI Taxonomy" id="392828"/>
    <lineage>
        <taxon>Bacteria</taxon>
        <taxon>Bacillati</taxon>
        <taxon>Actinomycetota</taxon>
        <taxon>Actinomycetes</taxon>
        <taxon>Streptosporangiales</taxon>
        <taxon>Thermomonosporaceae</taxon>
        <taxon>Actinomadura</taxon>
    </lineage>
</organism>
<keyword evidence="4" id="KW-0378">Hydrolase</keyword>
<evidence type="ECO:0000256" key="9">
    <source>
        <dbReference type="PIRSR" id="PIRSR001134-2"/>
    </source>
</evidence>
<feature type="disulfide bond" evidence="9">
    <location>
        <begin position="322"/>
        <end position="349"/>
    </location>
</feature>
<evidence type="ECO:0000256" key="8">
    <source>
        <dbReference type="PIRSR" id="PIRSR001134-1"/>
    </source>
</evidence>
<dbReference type="PROSITE" id="PS00135">
    <property type="entry name" value="TRYPSIN_SER"/>
    <property type="match status" value="1"/>
</dbReference>
<dbReference type="PIRSF" id="PIRSF001134">
    <property type="entry name" value="Streptogrisin"/>
    <property type="match status" value="1"/>
</dbReference>
<dbReference type="PRINTS" id="PR00861">
    <property type="entry name" value="ALYTICPTASE"/>
</dbReference>
<keyword evidence="2" id="KW-0645">Protease</keyword>
<accession>A0A5D0NEH7</accession>
<dbReference type="EMBL" id="VSFG01000007">
    <property type="protein sequence ID" value="TYB42709.1"/>
    <property type="molecule type" value="Genomic_DNA"/>
</dbReference>
<dbReference type="GO" id="GO:0005576">
    <property type="term" value="C:extracellular region"/>
    <property type="evidence" value="ECO:0007669"/>
    <property type="project" value="InterPro"/>
</dbReference>
<feature type="active site" description="Charge relay system" evidence="8">
    <location>
        <position position="218"/>
    </location>
</feature>
<evidence type="ECO:0000256" key="6">
    <source>
        <dbReference type="ARBA" id="ARBA00023145"/>
    </source>
</evidence>
<keyword evidence="12" id="KW-1185">Reference proteome</keyword>
<evidence type="ECO:0000256" key="4">
    <source>
        <dbReference type="ARBA" id="ARBA00022801"/>
    </source>
</evidence>
<evidence type="ECO:0000256" key="3">
    <source>
        <dbReference type="ARBA" id="ARBA00022729"/>
    </source>
</evidence>
<evidence type="ECO:0000256" key="2">
    <source>
        <dbReference type="ARBA" id="ARBA00022670"/>
    </source>
</evidence>
<dbReference type="InterPro" id="IPR009003">
    <property type="entry name" value="Peptidase_S1_PA"/>
</dbReference>
<dbReference type="GO" id="GO:0004252">
    <property type="term" value="F:serine-type endopeptidase activity"/>
    <property type="evidence" value="ECO:0007669"/>
    <property type="project" value="InterPro"/>
</dbReference>
<reference evidence="11 12" key="1">
    <citation type="submission" date="2019-08" db="EMBL/GenBank/DDBJ databases">
        <title>Actinomadura sp. nov. CYP1-5 isolated from mountain soil.</title>
        <authorList>
            <person name="Songsumanus A."/>
            <person name="Kuncharoen N."/>
            <person name="Kudo T."/>
            <person name="Yuki M."/>
            <person name="Igarashi Y."/>
            <person name="Tanasupawat S."/>
        </authorList>
    </citation>
    <scope>NUCLEOTIDE SEQUENCE [LARGE SCALE GENOMIC DNA]</scope>
    <source>
        <strain evidence="11 12">JCM 14158</strain>
    </source>
</reference>
<dbReference type="PROSITE" id="PS00134">
    <property type="entry name" value="TRYPSIN_HIS"/>
    <property type="match status" value="1"/>
</dbReference>
<evidence type="ECO:0000313" key="12">
    <source>
        <dbReference type="Proteomes" id="UP000323380"/>
    </source>
</evidence>
<dbReference type="InterPro" id="IPR043504">
    <property type="entry name" value="Peptidase_S1_PA_chymotrypsin"/>
</dbReference>
<feature type="active site" description="Charge relay system" evidence="8">
    <location>
        <position position="246"/>
    </location>
</feature>
<dbReference type="AlphaFoldDB" id="A0A5D0NEH7"/>
<keyword evidence="6" id="KW-0865">Zymogen</keyword>
<feature type="disulfide bond" evidence="9">
    <location>
        <begin position="199"/>
        <end position="219"/>
    </location>
</feature>
<evidence type="ECO:0000256" key="7">
    <source>
        <dbReference type="ARBA" id="ARBA00023157"/>
    </source>
</evidence>
<keyword evidence="3" id="KW-0732">Signal</keyword>
<feature type="domain" description="Peptidase S1A alpha-lytic prodomain" evidence="10">
    <location>
        <begin position="114"/>
        <end position="169"/>
    </location>
</feature>
<gene>
    <name evidence="11" type="ORF">FXF69_28390</name>
</gene>
<dbReference type="SUPFAM" id="SSF50494">
    <property type="entry name" value="Trypsin-like serine proteases"/>
    <property type="match status" value="1"/>
</dbReference>
<dbReference type="PROSITE" id="PS51318">
    <property type="entry name" value="TAT"/>
    <property type="match status" value="1"/>
</dbReference>
<dbReference type="InterPro" id="IPR001316">
    <property type="entry name" value="Pept_S1A_streptogrisin"/>
</dbReference>
<feature type="active site" description="Charge relay system" evidence="8">
    <location>
        <position position="328"/>
    </location>
</feature>
<dbReference type="Gene3D" id="2.40.10.10">
    <property type="entry name" value="Trypsin-like serine proteases"/>
    <property type="match status" value="2"/>
</dbReference>